<comment type="similarity">
    <text evidence="1">Belongs to the glycosyltransferase 2 family.</text>
</comment>
<dbReference type="STRING" id="871741.SAMN05192570_3066"/>
<keyword evidence="4" id="KW-1133">Transmembrane helix</keyword>
<name>A0A1I6TAC8_9CAUL</name>
<keyword evidence="4" id="KW-0812">Transmembrane</keyword>
<dbReference type="Proteomes" id="UP000198788">
    <property type="component" value="Unassembled WGS sequence"/>
</dbReference>
<keyword evidence="3 6" id="KW-0808">Transferase</keyword>
<keyword evidence="4" id="KW-0472">Membrane</keyword>
<evidence type="ECO:0000256" key="3">
    <source>
        <dbReference type="ARBA" id="ARBA00022679"/>
    </source>
</evidence>
<organism evidence="6 7">
    <name type="scientific">Brevundimonas viscosa</name>
    <dbReference type="NCBI Taxonomy" id="871741"/>
    <lineage>
        <taxon>Bacteria</taxon>
        <taxon>Pseudomonadati</taxon>
        <taxon>Pseudomonadota</taxon>
        <taxon>Alphaproteobacteria</taxon>
        <taxon>Caulobacterales</taxon>
        <taxon>Caulobacteraceae</taxon>
        <taxon>Brevundimonas</taxon>
    </lineage>
</organism>
<dbReference type="SUPFAM" id="SSF53448">
    <property type="entry name" value="Nucleotide-diphospho-sugar transferases"/>
    <property type="match status" value="1"/>
</dbReference>
<gene>
    <name evidence="6" type="ORF">SAMN05192570_3066</name>
</gene>
<evidence type="ECO:0000256" key="2">
    <source>
        <dbReference type="ARBA" id="ARBA00022676"/>
    </source>
</evidence>
<evidence type="ECO:0000313" key="6">
    <source>
        <dbReference type="EMBL" id="SFS86169.1"/>
    </source>
</evidence>
<keyword evidence="7" id="KW-1185">Reference proteome</keyword>
<dbReference type="Pfam" id="PF00535">
    <property type="entry name" value="Glycos_transf_2"/>
    <property type="match status" value="1"/>
</dbReference>
<keyword evidence="2" id="KW-0328">Glycosyltransferase</keyword>
<dbReference type="RefSeq" id="WP_245777281.1">
    <property type="nucleotide sequence ID" value="NZ_FOZV01000009.1"/>
</dbReference>
<dbReference type="PANTHER" id="PTHR43630:SF1">
    <property type="entry name" value="POLY-BETA-1,6-N-ACETYL-D-GLUCOSAMINE SYNTHASE"/>
    <property type="match status" value="1"/>
</dbReference>
<feature type="transmembrane region" description="Helical" evidence="4">
    <location>
        <begin position="347"/>
        <end position="368"/>
    </location>
</feature>
<proteinExistence type="inferred from homology"/>
<sequence length="482" mass="52944">MAAIASGLQVMAEIIALFVIGTGLLQNGIYLIQLGLAAAALIQTPPTASGGLLWRRYADAAPPIALLAPAYNEALTIAESVRSLLSLHYPSFEVIVINDGSRDGTLQVLIDTFELRPIQRHHEQAIAHAPIRGVYGAAHQPRLIVVDKENGGKADALNAGINVSRAPIFCSMDADSLLEPDALLRAVKPFVEDPERTVAVGGTVRIANGCTISHGRVLEVRPPRNLLALLQTVEYLRAFLMARLAWSRINALTIISGAFGLFRRARVIEAGGYTHGTVGEDMELVVKLHRLMRDKRLPYRIAFVPEPVCWTEAPEDLRVLGRQRARWHRGALETFERHRDVLLKPRYGRVAVVGFGYILLVDVLGPIVELLGYVLIPLFWLAGVLSTAYLLAFLAVSFTFGVVISVGALALEESELRRFPRARDLVLLTGVAVLENFGYRQLNNFWRLRGVWQYLNRSQSWGTMTRKGFGGTAAAPQSGGRP</sequence>
<protein>
    <submittedName>
        <fullName evidence="6">Glycosyltransferase, catalytic subunit of cellulose synthase and poly-beta-1,6-N-acetylglucosamine synthase</fullName>
    </submittedName>
</protein>
<dbReference type="EMBL" id="FOZV01000009">
    <property type="protein sequence ID" value="SFS86169.1"/>
    <property type="molecule type" value="Genomic_DNA"/>
</dbReference>
<dbReference type="InterPro" id="IPR029044">
    <property type="entry name" value="Nucleotide-diphossugar_trans"/>
</dbReference>
<feature type="domain" description="Glycosyltransferase 2-like" evidence="5">
    <location>
        <begin position="69"/>
        <end position="207"/>
    </location>
</feature>
<dbReference type="GO" id="GO:0016757">
    <property type="term" value="F:glycosyltransferase activity"/>
    <property type="evidence" value="ECO:0007669"/>
    <property type="project" value="UniProtKB-KW"/>
</dbReference>
<dbReference type="InterPro" id="IPR001173">
    <property type="entry name" value="Glyco_trans_2-like"/>
</dbReference>
<reference evidence="7" key="1">
    <citation type="submission" date="2016-10" db="EMBL/GenBank/DDBJ databases">
        <authorList>
            <person name="Varghese N."/>
            <person name="Submissions S."/>
        </authorList>
    </citation>
    <scope>NUCLEOTIDE SEQUENCE [LARGE SCALE GENOMIC DNA]</scope>
    <source>
        <strain evidence="7">CGMCC 1.10683</strain>
    </source>
</reference>
<dbReference type="PANTHER" id="PTHR43630">
    <property type="entry name" value="POLY-BETA-1,6-N-ACETYL-D-GLUCOSAMINE SYNTHASE"/>
    <property type="match status" value="1"/>
</dbReference>
<feature type="transmembrane region" description="Helical" evidence="4">
    <location>
        <begin position="6"/>
        <end position="25"/>
    </location>
</feature>
<feature type="transmembrane region" description="Helical" evidence="4">
    <location>
        <begin position="388"/>
        <end position="411"/>
    </location>
</feature>
<accession>A0A1I6TAC8</accession>
<evidence type="ECO:0000256" key="1">
    <source>
        <dbReference type="ARBA" id="ARBA00006739"/>
    </source>
</evidence>
<dbReference type="Gene3D" id="3.90.550.10">
    <property type="entry name" value="Spore Coat Polysaccharide Biosynthesis Protein SpsA, Chain A"/>
    <property type="match status" value="1"/>
</dbReference>
<evidence type="ECO:0000313" key="7">
    <source>
        <dbReference type="Proteomes" id="UP000198788"/>
    </source>
</evidence>
<evidence type="ECO:0000256" key="4">
    <source>
        <dbReference type="SAM" id="Phobius"/>
    </source>
</evidence>
<evidence type="ECO:0000259" key="5">
    <source>
        <dbReference type="Pfam" id="PF00535"/>
    </source>
</evidence>
<dbReference type="AlphaFoldDB" id="A0A1I6TAC8"/>
<dbReference type="CDD" id="cd06423">
    <property type="entry name" value="CESA_like"/>
    <property type="match status" value="1"/>
</dbReference>